<dbReference type="OrthoDB" id="5990438at2759"/>
<dbReference type="InterPro" id="IPR012337">
    <property type="entry name" value="RNaseH-like_sf"/>
</dbReference>
<dbReference type="GO" id="GO:0006508">
    <property type="term" value="P:proteolysis"/>
    <property type="evidence" value="ECO:0007669"/>
    <property type="project" value="InterPro"/>
</dbReference>
<dbReference type="FunFam" id="1.10.340.70:FF:000001">
    <property type="entry name" value="Retrovirus-related Pol polyprotein from transposon gypsy-like Protein"/>
    <property type="match status" value="1"/>
</dbReference>
<dbReference type="Gene3D" id="3.10.10.10">
    <property type="entry name" value="HIV Type 1 Reverse Transcriptase, subunit A, domain 1"/>
    <property type="match status" value="1"/>
</dbReference>
<dbReference type="PROSITE" id="PS50175">
    <property type="entry name" value="ASP_PROT_RETROV"/>
    <property type="match status" value="1"/>
</dbReference>
<dbReference type="InterPro" id="IPR041577">
    <property type="entry name" value="RT_RNaseH_2"/>
</dbReference>
<dbReference type="InterPro" id="IPR043128">
    <property type="entry name" value="Rev_trsase/Diguanyl_cyclase"/>
</dbReference>
<dbReference type="InterPro" id="IPR036397">
    <property type="entry name" value="RNaseH_sf"/>
</dbReference>
<dbReference type="GO" id="GO:0004190">
    <property type="term" value="F:aspartic-type endopeptidase activity"/>
    <property type="evidence" value="ECO:0007669"/>
    <property type="project" value="InterPro"/>
</dbReference>
<dbReference type="EMBL" id="CACRXK020001246">
    <property type="protein sequence ID" value="CAB3987874.1"/>
    <property type="molecule type" value="Genomic_DNA"/>
</dbReference>
<evidence type="ECO:0000313" key="4">
    <source>
        <dbReference type="Proteomes" id="UP001152795"/>
    </source>
</evidence>
<dbReference type="PANTHER" id="PTHR37984">
    <property type="entry name" value="PROTEIN CBG26694"/>
    <property type="match status" value="1"/>
</dbReference>
<dbReference type="SUPFAM" id="SSF50630">
    <property type="entry name" value="Acid proteases"/>
    <property type="match status" value="1"/>
</dbReference>
<comment type="caution">
    <text evidence="3">The sequence shown here is derived from an EMBL/GenBank/DDBJ whole genome shotgun (WGS) entry which is preliminary data.</text>
</comment>
<dbReference type="GO" id="GO:0015074">
    <property type="term" value="P:DNA integration"/>
    <property type="evidence" value="ECO:0007669"/>
    <property type="project" value="InterPro"/>
</dbReference>
<dbReference type="InterPro" id="IPR001995">
    <property type="entry name" value="Peptidase_A2_cat"/>
</dbReference>
<feature type="compositionally biased region" description="Pro residues" evidence="2">
    <location>
        <begin position="1277"/>
        <end position="1288"/>
    </location>
</feature>
<evidence type="ECO:0000256" key="2">
    <source>
        <dbReference type="SAM" id="MobiDB-lite"/>
    </source>
</evidence>
<reference evidence="3" key="1">
    <citation type="submission" date="2020-04" db="EMBL/GenBank/DDBJ databases">
        <authorList>
            <person name="Alioto T."/>
            <person name="Alioto T."/>
            <person name="Gomez Garrido J."/>
        </authorList>
    </citation>
    <scope>NUCLEOTIDE SEQUENCE</scope>
    <source>
        <strain evidence="3">A484AB</strain>
    </source>
</reference>
<gene>
    <name evidence="3" type="ORF">PACLA_8A043638</name>
</gene>
<dbReference type="InterPro" id="IPR041588">
    <property type="entry name" value="Integrase_H2C2"/>
</dbReference>
<dbReference type="InterPro" id="IPR000477">
    <property type="entry name" value="RT_dom"/>
</dbReference>
<keyword evidence="1" id="KW-0378">Hydrolase</keyword>
<dbReference type="CDD" id="cd01647">
    <property type="entry name" value="RT_LTR"/>
    <property type="match status" value="1"/>
</dbReference>
<dbReference type="GO" id="GO:0003676">
    <property type="term" value="F:nucleic acid binding"/>
    <property type="evidence" value="ECO:0007669"/>
    <property type="project" value="InterPro"/>
</dbReference>
<feature type="region of interest" description="Disordered" evidence="2">
    <location>
        <begin position="1271"/>
        <end position="1347"/>
    </location>
</feature>
<evidence type="ECO:0000256" key="1">
    <source>
        <dbReference type="ARBA" id="ARBA00022801"/>
    </source>
</evidence>
<feature type="compositionally biased region" description="Polar residues" evidence="2">
    <location>
        <begin position="267"/>
        <end position="292"/>
    </location>
</feature>
<dbReference type="InterPro" id="IPR021109">
    <property type="entry name" value="Peptidase_aspartic_dom_sf"/>
</dbReference>
<dbReference type="Pfam" id="PF00078">
    <property type="entry name" value="RVT_1"/>
    <property type="match status" value="1"/>
</dbReference>
<keyword evidence="4" id="KW-1185">Reference proteome</keyword>
<dbReference type="Pfam" id="PF17921">
    <property type="entry name" value="Integrase_H2C2"/>
    <property type="match status" value="1"/>
</dbReference>
<dbReference type="Proteomes" id="UP001152795">
    <property type="component" value="Unassembled WGS sequence"/>
</dbReference>
<feature type="region of interest" description="Disordered" evidence="2">
    <location>
        <begin position="1361"/>
        <end position="1403"/>
    </location>
</feature>
<dbReference type="SUPFAM" id="SSF53098">
    <property type="entry name" value="Ribonuclease H-like"/>
    <property type="match status" value="1"/>
</dbReference>
<feature type="region of interest" description="Disordered" evidence="2">
    <location>
        <begin position="265"/>
        <end position="293"/>
    </location>
</feature>
<dbReference type="InterPro" id="IPR043502">
    <property type="entry name" value="DNA/RNA_pol_sf"/>
</dbReference>
<dbReference type="CDD" id="cd00303">
    <property type="entry name" value="retropepsin_like"/>
    <property type="match status" value="1"/>
</dbReference>
<dbReference type="PANTHER" id="PTHR37984:SF15">
    <property type="entry name" value="INTEGRASE CATALYTIC DOMAIN-CONTAINING PROTEIN"/>
    <property type="match status" value="1"/>
</dbReference>
<protein>
    <submittedName>
        <fullName evidence="3">Retrovirus-related Pol poly from transposon</fullName>
    </submittedName>
</protein>
<feature type="compositionally biased region" description="Acidic residues" evidence="2">
    <location>
        <begin position="1304"/>
        <end position="1315"/>
    </location>
</feature>
<dbReference type="Gene3D" id="3.30.420.10">
    <property type="entry name" value="Ribonuclease H-like superfamily/Ribonuclease H"/>
    <property type="match status" value="1"/>
</dbReference>
<dbReference type="SUPFAM" id="SSF56672">
    <property type="entry name" value="DNA/RNA polymerases"/>
    <property type="match status" value="1"/>
</dbReference>
<dbReference type="PROSITE" id="PS50878">
    <property type="entry name" value="RT_POL"/>
    <property type="match status" value="1"/>
</dbReference>
<dbReference type="Gene3D" id="1.10.340.70">
    <property type="match status" value="1"/>
</dbReference>
<accession>A0A7D9DK46</accession>
<dbReference type="PROSITE" id="PS50994">
    <property type="entry name" value="INTEGRASE"/>
    <property type="match status" value="1"/>
</dbReference>
<sequence>MSHLTPKENEKLISLVGQRCTVTGKINGKTVEVLWDTGAQVSIVSAKFLKENFPNCTIKDVSELLNCDLTLTAANGNTIPYTGWVELNFQVGESEYAIPVPFLVTNENLELPLVGFNVIEHLIKTNKLNCGVISSNFVGMQVARASALVELINTVNHNELCPVKTRKKDVIIPPGQSVKLSCRANTGPLSKPTPILFEADENGQWPSGLEVSDTLLTVKGGKSSRVEIEVRNTTRHNIQLRGRTVLGRLQLVQSVVPIDVKLKDNPSDTVLSDKNNDSSACKSSTIQDNSPVNLPEHLKDLDLGGLTEEQRNLASKLLVEQADAFAKDDDDVGHIPNLQMNIRLNDTKPVQKNYVAVPRPLYPEVKAYIEDLLNRNFIRKSNSPYSSPVVCVRKKDQTLRLCVDYRELNRKTQIDRHPIPRIQETLDNLGGNSWFSVLDQGKAYHQGFLKPESQPLTAFITPWGLYEWVRIPFGLSNAPASFQRFMESCLGDLRDEICIPYLDDIIVFSSNFNDHIEHLRKVFQRLKEHGVKLKPKKCNMFKREVVFLGRVVSGEGYKLDPSTIAPILRLKATPPKTVNEVRKLMGFLNYYRRYIANFSRIAKPIYDLVKVSENDSKNKRGKPVANHPVSWTSTHQSVLEELIDCLVRAPVMAYPDPHSPYVLHTDASENGLGAVLYQEQDDVLRVIAYGSRTLTPAEKNYHLHSGKLEFLALKWAICEQFRDYLYYSPSFVVYTDNNPLTYVLSTAKLNATGFRWIGELADFNFTIRYRPGKMNTDADTLSRLPENMSEYMDSCTAETCQDELRAIVQSIQLEDKGKVTWVSSLTHDPTVLHGGDPQPIASSTPQFNLSDIRQAQLKDNVIGKVYSFVDRKQRPTSSQRAAESPDTKLLLHEWPKLFIDKDGVLRRQSNSHDQIVLPRPYHRTVLRELHDNMAHLGSERVLRLARDRFYWPRMQSDVEHYVRNICRCVKQRPPRLKTRAPLQPVITTAPFEMVSIDFVHLEKSSGGYEYILVIVDHFTRYAQAYPTRNKAAKTVAEKLYNDYILRFGFPAKIHHDQGGEFENKLLKTLEEFCGIGHCRTTPYHPQGNGQVERFNRTLLDMLRTLPENEKSRWKDHVSKVVHAYNCTRNDTTGFSPFYLLFGRHPRLPIDLIFQTQTPSTKQEYPQYVKHWRAAMDEAYSMAQDKIKEKGIKAKRSYDRWVRSSVLEPGDRVLVRNLTERGGPGKLRSFWENDIYVVVNRKGPESPVYETKRENGKGKNRVLHRNLLLPCDHLPAENPQPPTPKPPPATLRHQNRQPPRNVTAQDEETSSDEEFSDVVMVSLPRETRSAQSRNPPPTDEAVPDQSDNLAVDDNLETLELQPPTETEETLDLSGDQDNLNPVHDIPTIPVVENPRPQRVRHPPDRLTYYNPGETDPFRVFPISATVPPNVWQPLQQPNQSNFFLNPPFPCLASQNPFPYPPPFPGPHLFNLIYPIPNQVPPFHGHPMQVMPYPIY</sequence>
<dbReference type="Gene3D" id="3.30.70.270">
    <property type="match status" value="2"/>
</dbReference>
<dbReference type="CDD" id="cd09274">
    <property type="entry name" value="RNase_HI_RT_Ty3"/>
    <property type="match status" value="1"/>
</dbReference>
<name>A0A7D9DK46_PARCT</name>
<evidence type="ECO:0000313" key="3">
    <source>
        <dbReference type="EMBL" id="CAB3987874.1"/>
    </source>
</evidence>
<dbReference type="Pfam" id="PF00665">
    <property type="entry name" value="rve"/>
    <property type="match status" value="1"/>
</dbReference>
<proteinExistence type="predicted"/>
<dbReference type="Pfam" id="PF17919">
    <property type="entry name" value="RT_RNaseH_2"/>
    <property type="match status" value="1"/>
</dbReference>
<organism evidence="3 4">
    <name type="scientific">Paramuricea clavata</name>
    <name type="common">Red gorgonian</name>
    <name type="synonym">Violescent sea-whip</name>
    <dbReference type="NCBI Taxonomy" id="317549"/>
    <lineage>
        <taxon>Eukaryota</taxon>
        <taxon>Metazoa</taxon>
        <taxon>Cnidaria</taxon>
        <taxon>Anthozoa</taxon>
        <taxon>Octocorallia</taxon>
        <taxon>Malacalcyonacea</taxon>
        <taxon>Plexauridae</taxon>
        <taxon>Paramuricea</taxon>
    </lineage>
</organism>
<dbReference type="InterPro" id="IPR050951">
    <property type="entry name" value="Retrovirus_Pol_polyprotein"/>
</dbReference>
<dbReference type="Gene3D" id="2.40.70.10">
    <property type="entry name" value="Acid Proteases"/>
    <property type="match status" value="1"/>
</dbReference>
<dbReference type="InterPro" id="IPR001584">
    <property type="entry name" value="Integrase_cat-core"/>
</dbReference>
<dbReference type="FunFam" id="3.30.420.10:FF:000032">
    <property type="entry name" value="Retrovirus-related Pol polyprotein from transposon 297-like Protein"/>
    <property type="match status" value="1"/>
</dbReference>